<dbReference type="Proteomes" id="UP000326939">
    <property type="component" value="Chromosome 13"/>
</dbReference>
<evidence type="ECO:0000256" key="14">
    <source>
        <dbReference type="ARBA" id="ARBA00023328"/>
    </source>
</evidence>
<evidence type="ECO:0000256" key="7">
    <source>
        <dbReference type="ARBA" id="ARBA00022705"/>
    </source>
</evidence>
<dbReference type="Pfam" id="PF00931">
    <property type="entry name" value="NB-ARC"/>
    <property type="match status" value="1"/>
</dbReference>
<evidence type="ECO:0000256" key="3">
    <source>
        <dbReference type="ARBA" id="ARBA00007545"/>
    </source>
</evidence>
<proteinExistence type="inferred from homology"/>
<dbReference type="InterPro" id="IPR042197">
    <property type="entry name" value="Apaf_helical"/>
</dbReference>
<dbReference type="InterPro" id="IPR027417">
    <property type="entry name" value="P-loop_NTPase"/>
</dbReference>
<dbReference type="InterPro" id="IPR057135">
    <property type="entry name" value="At4g27190-like_LRR"/>
</dbReference>
<evidence type="ECO:0000256" key="15">
    <source>
        <dbReference type="ARBA" id="ARBA00033046"/>
    </source>
</evidence>
<evidence type="ECO:0000256" key="10">
    <source>
        <dbReference type="ARBA" id="ARBA00022821"/>
    </source>
</evidence>
<dbReference type="GO" id="GO:0006952">
    <property type="term" value="P:defense response"/>
    <property type="evidence" value="ECO:0007669"/>
    <property type="project" value="UniProtKB-KW"/>
</dbReference>
<feature type="repeat" description="WD" evidence="16">
    <location>
        <begin position="272"/>
        <end position="288"/>
    </location>
</feature>
<evidence type="ECO:0000313" key="19">
    <source>
        <dbReference type="Proteomes" id="UP000326939"/>
    </source>
</evidence>
<evidence type="ECO:0000256" key="11">
    <source>
        <dbReference type="ARBA" id="ARBA00022838"/>
    </source>
</evidence>
<accession>A0A5N5KG27</accession>
<dbReference type="PRINTS" id="PR00364">
    <property type="entry name" value="DISEASERSIST"/>
</dbReference>
<organism evidence="18 19">
    <name type="scientific">Salix brachista</name>
    <dbReference type="NCBI Taxonomy" id="2182728"/>
    <lineage>
        <taxon>Eukaryota</taxon>
        <taxon>Viridiplantae</taxon>
        <taxon>Streptophyta</taxon>
        <taxon>Embryophyta</taxon>
        <taxon>Tracheophyta</taxon>
        <taxon>Spermatophyta</taxon>
        <taxon>Magnoliopsida</taxon>
        <taxon>eudicotyledons</taxon>
        <taxon>Gunneridae</taxon>
        <taxon>Pentapetalae</taxon>
        <taxon>rosids</taxon>
        <taxon>fabids</taxon>
        <taxon>Malpighiales</taxon>
        <taxon>Salicaceae</taxon>
        <taxon>Saliceae</taxon>
        <taxon>Salix</taxon>
    </lineage>
</organism>
<dbReference type="FunFam" id="3.40.50.300:FF:001091">
    <property type="entry name" value="Probable disease resistance protein At1g61300"/>
    <property type="match status" value="1"/>
</dbReference>
<dbReference type="CDD" id="cd00009">
    <property type="entry name" value="AAA"/>
    <property type="match status" value="1"/>
</dbReference>
<evidence type="ECO:0000256" key="1">
    <source>
        <dbReference type="ARBA" id="ARBA00004574"/>
    </source>
</evidence>
<dbReference type="GO" id="GO:0005524">
    <property type="term" value="F:ATP binding"/>
    <property type="evidence" value="ECO:0007669"/>
    <property type="project" value="UniProtKB-KW"/>
</dbReference>
<comment type="similarity">
    <text evidence="4">Belongs to the disease resistance NB-LRR family.</text>
</comment>
<dbReference type="InterPro" id="IPR001680">
    <property type="entry name" value="WD40_rpt"/>
</dbReference>
<dbReference type="SMART" id="SM00320">
    <property type="entry name" value="WD40"/>
    <property type="match status" value="5"/>
</dbReference>
<dbReference type="InterPro" id="IPR015943">
    <property type="entry name" value="WD40/YVTN_repeat-like_dom_sf"/>
</dbReference>
<dbReference type="GO" id="GO:0043531">
    <property type="term" value="F:ADP binding"/>
    <property type="evidence" value="ECO:0007669"/>
    <property type="project" value="InterPro"/>
</dbReference>
<evidence type="ECO:0000313" key="18">
    <source>
        <dbReference type="EMBL" id="KAB5529268.1"/>
    </source>
</evidence>
<comment type="caution">
    <text evidence="18">The sequence shown here is derived from an EMBL/GenBank/DDBJ whole genome shotgun (WGS) entry which is preliminary data.</text>
</comment>
<dbReference type="PANTHER" id="PTHR33463">
    <property type="entry name" value="NB-ARC DOMAIN-CONTAINING PROTEIN-RELATED"/>
    <property type="match status" value="1"/>
</dbReference>
<dbReference type="SUPFAM" id="SSF52058">
    <property type="entry name" value="L domain-like"/>
    <property type="match status" value="2"/>
</dbReference>
<dbReference type="SUPFAM" id="SSF52540">
    <property type="entry name" value="P-loop containing nucleoside triphosphate hydrolases"/>
    <property type="match status" value="1"/>
</dbReference>
<dbReference type="InterPro" id="IPR002182">
    <property type="entry name" value="NB-ARC"/>
</dbReference>
<dbReference type="SUPFAM" id="SSF52047">
    <property type="entry name" value="RNI-like"/>
    <property type="match status" value="1"/>
</dbReference>
<dbReference type="Pfam" id="PF13855">
    <property type="entry name" value="LRR_8"/>
    <property type="match status" value="1"/>
</dbReference>
<keyword evidence="12" id="KW-0067">ATP-binding</keyword>
<evidence type="ECO:0000256" key="8">
    <source>
        <dbReference type="ARBA" id="ARBA00022737"/>
    </source>
</evidence>
<dbReference type="Gene3D" id="3.40.50.300">
    <property type="entry name" value="P-loop containing nucleotide triphosphate hydrolases"/>
    <property type="match status" value="1"/>
</dbReference>
<dbReference type="EMBL" id="VDCV01000013">
    <property type="protein sequence ID" value="KAB5529268.1"/>
    <property type="molecule type" value="Genomic_DNA"/>
</dbReference>
<evidence type="ECO:0000259" key="17">
    <source>
        <dbReference type="SMART" id="SM00382"/>
    </source>
</evidence>
<evidence type="ECO:0000256" key="4">
    <source>
        <dbReference type="ARBA" id="ARBA00008894"/>
    </source>
</evidence>
<keyword evidence="7" id="KW-0235">DNA replication</keyword>
<dbReference type="Pfam" id="PF00400">
    <property type="entry name" value="WD40"/>
    <property type="match status" value="2"/>
</dbReference>
<keyword evidence="13" id="KW-0158">Chromosome</keyword>
<keyword evidence="10" id="KW-0611">Plant defense</keyword>
<dbReference type="InterPro" id="IPR003593">
    <property type="entry name" value="AAA+_ATPase"/>
</dbReference>
<dbReference type="GO" id="GO:0000781">
    <property type="term" value="C:chromosome, telomeric region"/>
    <property type="evidence" value="ECO:0007669"/>
    <property type="project" value="UniProtKB-SubCell"/>
</dbReference>
<dbReference type="GO" id="GO:0000776">
    <property type="term" value="C:kinetochore"/>
    <property type="evidence" value="ECO:0007669"/>
    <property type="project" value="UniProtKB-KW"/>
</dbReference>
<keyword evidence="9" id="KW-0547">Nucleotide-binding</keyword>
<feature type="domain" description="AAA+ ATPase" evidence="17">
    <location>
        <begin position="579"/>
        <end position="715"/>
    </location>
</feature>
<dbReference type="InterPro" id="IPR001611">
    <property type="entry name" value="Leu-rich_rpt"/>
</dbReference>
<reference evidence="19" key="1">
    <citation type="journal article" date="2019" name="Gigascience">
        <title>De novo genome assembly of the endangered Acer yangbiense, a plant species with extremely small populations endemic to Yunnan Province, China.</title>
        <authorList>
            <person name="Yang J."/>
            <person name="Wariss H.M."/>
            <person name="Tao L."/>
            <person name="Zhang R."/>
            <person name="Yun Q."/>
            <person name="Hollingsworth P."/>
            <person name="Dao Z."/>
            <person name="Luo G."/>
            <person name="Guo H."/>
            <person name="Ma Y."/>
            <person name="Sun W."/>
        </authorList>
    </citation>
    <scope>NUCLEOTIDE SEQUENCE [LARGE SCALE GENOMIC DNA]</scope>
    <source>
        <strain evidence="19">cv. br00</strain>
    </source>
</reference>
<gene>
    <name evidence="18" type="ORF">DKX38_019349</name>
</gene>
<keyword evidence="6 16" id="KW-0853">WD repeat</keyword>
<dbReference type="GO" id="GO:0006260">
    <property type="term" value="P:DNA replication"/>
    <property type="evidence" value="ECO:0007669"/>
    <property type="project" value="UniProtKB-KW"/>
</dbReference>
<dbReference type="SUPFAM" id="SSF50978">
    <property type="entry name" value="WD40 repeat-like"/>
    <property type="match status" value="1"/>
</dbReference>
<comment type="similarity">
    <text evidence="3">Belongs to the LRWD1 family.</text>
</comment>
<dbReference type="InterPro" id="IPR019775">
    <property type="entry name" value="WD40_repeat_CS"/>
</dbReference>
<evidence type="ECO:0000256" key="16">
    <source>
        <dbReference type="PROSITE-ProRule" id="PRU00221"/>
    </source>
</evidence>
<keyword evidence="11" id="KW-0995">Kinetochore</keyword>
<dbReference type="Gene3D" id="2.130.10.10">
    <property type="entry name" value="YVTN repeat-like/Quinoprotein amine dehydrogenase"/>
    <property type="match status" value="2"/>
</dbReference>
<evidence type="ECO:0000256" key="9">
    <source>
        <dbReference type="ARBA" id="ARBA00022741"/>
    </source>
</evidence>
<dbReference type="Gene3D" id="1.10.8.430">
    <property type="entry name" value="Helical domain of apoptotic protease-activating factors"/>
    <property type="match status" value="1"/>
</dbReference>
<keyword evidence="8" id="KW-0677">Repeat</keyword>
<evidence type="ECO:0000256" key="12">
    <source>
        <dbReference type="ARBA" id="ARBA00022840"/>
    </source>
</evidence>
<dbReference type="PROSITE" id="PS00678">
    <property type="entry name" value="WD_REPEATS_1"/>
    <property type="match status" value="1"/>
</dbReference>
<dbReference type="InterPro" id="IPR036322">
    <property type="entry name" value="WD40_repeat_dom_sf"/>
</dbReference>
<dbReference type="SMART" id="SM00382">
    <property type="entry name" value="AAA"/>
    <property type="match status" value="1"/>
</dbReference>
<dbReference type="Pfam" id="PF23247">
    <property type="entry name" value="LRR_RPS2"/>
    <property type="match status" value="4"/>
</dbReference>
<comment type="subcellular location">
    <subcellularLocation>
        <location evidence="2">Chromosome</location>
        <location evidence="2">Centromere</location>
        <location evidence="2">Kinetochore</location>
    </subcellularLocation>
    <subcellularLocation>
        <location evidence="1">Chromosome</location>
        <location evidence="1">Telomere</location>
    </subcellularLocation>
</comment>
<evidence type="ECO:0000256" key="6">
    <source>
        <dbReference type="ARBA" id="ARBA00022574"/>
    </source>
</evidence>
<evidence type="ECO:0000256" key="5">
    <source>
        <dbReference type="ARBA" id="ARBA00015536"/>
    </source>
</evidence>
<name>A0A5N5KG27_9ROSI</name>
<dbReference type="InterPro" id="IPR050905">
    <property type="entry name" value="Plant_NBS-LRR"/>
</dbReference>
<dbReference type="InterPro" id="IPR032675">
    <property type="entry name" value="LRR_dom_sf"/>
</dbReference>
<dbReference type="PANTHER" id="PTHR33463:SF203">
    <property type="entry name" value="AAA+ ATPASE DOMAIN-CONTAINING PROTEIN"/>
    <property type="match status" value="1"/>
</dbReference>
<dbReference type="Gene3D" id="3.80.10.10">
    <property type="entry name" value="Ribonuclease Inhibitor"/>
    <property type="match status" value="5"/>
</dbReference>
<evidence type="ECO:0000256" key="2">
    <source>
        <dbReference type="ARBA" id="ARBA00004629"/>
    </source>
</evidence>
<sequence length="2018" mass="227471">MSLIAGSYEKFIWGFKLKPLKHEPSSQNLTLTPLFSYQSHLAHITAAAASGPAAASGSADDTIHLYDLPSASSLGSLHQHTSSVTAVTFFTPPSLSFPRNLLSASADGSVCIFDTDPFVHLKTVLVHKKAVNDLSVHPSGKLALTVGRDECLAMLNLVRGRRSFYCRLGKEASLVKFDLGGERFFMVTEEKVGVHEAEDAKLVTEFECQKRVLSAAPGENGLLFTGGEDRNITAWDVNSGKVAYCIDDAHSARVKGIVVLMRNDNTVDDPYLLASASSDGVIRVWDLRMSMKEKPNPLAEANTKSRLTCLAGSSLNTNEGCGRLFLCHYCAMIFIVGRHTVCRTYVGLLRRISVFPYSIMKKAKKITDGCKLFKGSARCSRGRMITLMKCRTENMARARTTYNVTLAMEILSSMASTVVEKLFDPITRSVTRVFYYSRNVKSLETLIHEELSGIKTRVQRSVEEAINKSEFIHDDVEKWLASVDGITEEADRVLKDEDKAENRCFMGLFPNLMTRYRVSTEIENIEEKAVKISLQGKFDRVSYLPALRGIGDRSVKDYEAFESRRHVLDEILEALKDNDVNLVGVYGMPGVGKTTIVKKVAEQVKANRIFDVVVLAVVSKTPDLRKIQGQIADGLGFELKAETDSGRAEQLRKRLKRETKVLVILDDIWERLELDDVGIPSGSDNRGCKILMTSRDRNALYRGMDTKKLFHLQVLLENEAWNLFENKAGDAIKKPDLKPVAVKVAKRCAGLPILLVTVASALKDGDLSEWKDALERLKRFDKEDIDSRVYSALELSYTSLKGEEIKSVFLLCGQLIPHIIRIHDLLKYTVGLGLFKRISTLEEARHRLNKLVNDLIACCLLEGGADGIFKMHDVLHGFAADVASRDHHVFTSSFGTVLREWPAKDMLEQYSAISLPYCKISGLPEVLNCPKLESFILYNIDPSLKIPDCLFKGTKTLQLMDMTRVQLPTLPSSLQFLEKLQTLCLDYCVLGDISLIGEIKMLKVLSLVGSNIDRLPREIGQLTRLQLLDLRDNPTLEIIPPNVLSCLTQLEDLYMENSFLQWGVEGLDDRRNNASLAELKYLPYLSTLYLHITDPMILPKDFFSKKLERFNILIGEGWEWSSKRETSTIMKLKISASIQSEEGIQLLLKRTEDLHLDGLEGVKSVSYELDGQGFPSLKHLHIQNSLEIRYIVDSTMLSPIVAFPFLVSLSLDNLNKLEKICNGQPVAESFSKLRFLKVKSCPMLKNLFSLYMERGLLQLEKISIIDCEIMEVIVAEESGGKADEDEAIKLTQLRTLTLEYLPQFTSVSSKSNAASISQTRPEPLITDVRSNEIASDTGVGTPMTLFNKKIQFPNLEDLKLSSIEVEKIWQDQPGELSYWFVRLTSLIVEGCRNLKYLFTTSMVESLAQLKMLELCDCVSMEEIIIKNGLGEEENVRGMMLPKLELLKLKGLPNLTRFCTGHLIQCCFLQELWIEDCPALKTFISNSLSTDAVANNQFEETNSTLFDEKVAFSNIETLIIVGMDNLNMIWHTEFHSDSFCKLKFLMVRQGNKLLNIFPPNMLRRFQNLEHLVVDYCASLEEVFDLRSLMNGKESRAVTAFKLKIMSVWNLQKLKKVWNTNPHGILSFQNLHSVNAWNCPSLKSLFPASVALGLPQLEELKLHNCGVEEIVAEEERLGEAPKFVFPKTSSFILWDLPKLKSFYPGRHTSEWPVLKKIDVFRCDEVPVFDLEQDQLGIQIQQPLFSFEKVIPNLEELYLNVKDAVKVCQGQFSADLFHKVRVLALQCFDGASAKFPSGILNRFHNMEKLVVTRGYLKELFPCQLVDEEEHTLARIRYLELSNLPNLEKIWNQDLRVDQLLQNLETFEVRICDSLINLAPSASSFGNLTALLVRNCKVLKYLITSSTARSLVQLSVMSIKECEMVTEIVASNGDEAGNEIIFRKLQSLKLDCLASLARFCSVDFTFRFPCLTEVIVTDCPKMKTFSLGILSTPRLQKVWLSEEKDKGDWKGDLNITIQQLHI</sequence>
<keyword evidence="13" id="KW-0779">Telomere</keyword>
<protein>
    <recommendedName>
        <fullName evidence="5">Leucine-rich repeat and WD repeat-containing protein 1</fullName>
    </recommendedName>
    <alternativeName>
        <fullName evidence="15">Origin recognition complex-associated protein</fullName>
    </alternativeName>
</protein>
<dbReference type="PROSITE" id="PS50082">
    <property type="entry name" value="WD_REPEATS_2"/>
    <property type="match status" value="2"/>
</dbReference>
<evidence type="ECO:0000256" key="13">
    <source>
        <dbReference type="ARBA" id="ARBA00022895"/>
    </source>
</evidence>
<feature type="repeat" description="WD" evidence="16">
    <location>
        <begin position="222"/>
        <end position="245"/>
    </location>
</feature>
<keyword evidence="19" id="KW-1185">Reference proteome</keyword>
<keyword evidence="14" id="KW-0137">Centromere</keyword>